<dbReference type="AlphaFoldDB" id="A0A099D3G0"/>
<dbReference type="Proteomes" id="UP000029737">
    <property type="component" value="Unassembled WGS sequence"/>
</dbReference>
<dbReference type="Pfam" id="PF12146">
    <property type="entry name" value="Hydrolase_4"/>
    <property type="match status" value="1"/>
</dbReference>
<dbReference type="Gene3D" id="3.40.50.1820">
    <property type="entry name" value="alpha/beta hydrolase"/>
    <property type="match status" value="1"/>
</dbReference>
<name>A0A099D3G0_9ACTN</name>
<evidence type="ECO:0000313" key="3">
    <source>
        <dbReference type="EMBL" id="KGI80352.1"/>
    </source>
</evidence>
<dbReference type="KEGG" id="aey:CDG81_02945"/>
<dbReference type="PANTHER" id="PTHR11614">
    <property type="entry name" value="PHOSPHOLIPASE-RELATED"/>
    <property type="match status" value="1"/>
</dbReference>
<proteinExistence type="predicted"/>
<evidence type="ECO:0000313" key="5">
    <source>
        <dbReference type="Proteomes" id="UP000215043"/>
    </source>
</evidence>
<keyword evidence="4" id="KW-1185">Reference proteome</keyword>
<dbReference type="InterPro" id="IPR029058">
    <property type="entry name" value="AB_hydrolase_fold"/>
</dbReference>
<dbReference type="RefSeq" id="WP_043575911.1">
    <property type="nucleotide sequence ID" value="NZ_CP022752.1"/>
</dbReference>
<gene>
    <name evidence="2" type="ORF">CDG81_02945</name>
    <name evidence="3" type="ORF">IL38_18030</name>
</gene>
<dbReference type="InterPro" id="IPR022742">
    <property type="entry name" value="Hydrolase_4"/>
</dbReference>
<protein>
    <submittedName>
        <fullName evidence="2">Lysophospholipase</fullName>
    </submittedName>
</protein>
<dbReference type="OrthoDB" id="9806902at2"/>
<evidence type="ECO:0000313" key="4">
    <source>
        <dbReference type="Proteomes" id="UP000029737"/>
    </source>
</evidence>
<organism evidence="2 5">
    <name type="scientific">Actinopolyspora erythraea</name>
    <dbReference type="NCBI Taxonomy" id="414996"/>
    <lineage>
        <taxon>Bacteria</taxon>
        <taxon>Bacillati</taxon>
        <taxon>Actinomycetota</taxon>
        <taxon>Actinomycetes</taxon>
        <taxon>Actinopolysporales</taxon>
        <taxon>Actinopolysporaceae</taxon>
        <taxon>Actinopolyspora</taxon>
    </lineage>
</organism>
<accession>A0A099D3G0</accession>
<evidence type="ECO:0000259" key="1">
    <source>
        <dbReference type="Pfam" id="PF12146"/>
    </source>
</evidence>
<dbReference type="HOGENOM" id="CLU_026209_7_2_11"/>
<dbReference type="SUPFAM" id="SSF53474">
    <property type="entry name" value="alpha/beta-Hydrolases"/>
    <property type="match status" value="1"/>
</dbReference>
<sequence length="267" mass="29237">MIESRRWTLPGTEARLAVHSWVGNKPGWIALFSHAYAEHAGRYHRLAEKLAASRAVVCAADMAGHGDSEGEPGVVEDVEHLVADLETLRRRAVEWYPGLPVVSIGHGLGGTVAVRHAQAYQEHLVALVLSAPVLGTFNALDLLADEHIPRTPVDPANLSRDPEVGREYLADPLVYHGPFPRSTLTAVAKILRTIGGGPTLAVPTLWLHGEEDELVPEADTREGMERLRGPEFHEHGYAGARHDLFHETNAEEVLHDVVTFIGRELNT</sequence>
<dbReference type="InterPro" id="IPR051044">
    <property type="entry name" value="MAG_DAG_Lipase"/>
</dbReference>
<feature type="domain" description="Serine aminopeptidase S33" evidence="1">
    <location>
        <begin position="26"/>
        <end position="249"/>
    </location>
</feature>
<dbReference type="EMBL" id="JPMV01000033">
    <property type="protein sequence ID" value="KGI80352.1"/>
    <property type="molecule type" value="Genomic_DNA"/>
</dbReference>
<reference evidence="2 5" key="2">
    <citation type="submission" date="2017-08" db="EMBL/GenBank/DDBJ databases">
        <title>The complete genome sequence of moderately halophilic actinomycete Actinopolyspora erythraea YIM 90600, the producer of novel erythromycin, novel actinopolysporins A-C and tubercidin.</title>
        <authorList>
            <person name="Yin M."/>
            <person name="Tang S."/>
        </authorList>
    </citation>
    <scope>NUCLEOTIDE SEQUENCE [LARGE SCALE GENOMIC DNA]</scope>
    <source>
        <strain evidence="2 5">YIM 90600</strain>
    </source>
</reference>
<dbReference type="EMBL" id="CP022752">
    <property type="protein sequence ID" value="ASU77436.1"/>
    <property type="molecule type" value="Genomic_DNA"/>
</dbReference>
<dbReference type="eggNOG" id="COG2267">
    <property type="taxonomic scope" value="Bacteria"/>
</dbReference>
<evidence type="ECO:0000313" key="2">
    <source>
        <dbReference type="EMBL" id="ASU77436.1"/>
    </source>
</evidence>
<dbReference type="Proteomes" id="UP000215043">
    <property type="component" value="Chromosome"/>
</dbReference>
<reference evidence="3 4" key="1">
    <citation type="journal article" date="2014" name="PLoS ONE">
        <title>Identification and Characterization of a New Erythromycin Biosynthetic Gene Cluster in Actinopolyspora erythraea YIM90600, a Novel Erythronolide-Producing Halophilic Actinomycete Isolated from Salt Field.</title>
        <authorList>
            <person name="Chen D."/>
            <person name="Feng J."/>
            <person name="Huang L."/>
            <person name="Zhang Q."/>
            <person name="Wu J."/>
            <person name="Zhu X."/>
            <person name="Duan Y."/>
            <person name="Xu Z."/>
        </authorList>
    </citation>
    <scope>NUCLEOTIDE SEQUENCE [LARGE SCALE GENOMIC DNA]</scope>
    <source>
        <strain evidence="3 4">YIM90600</strain>
    </source>
</reference>